<comment type="catalytic activity">
    <reaction evidence="2">
        <text>GTP + H2O = 7,8-dihydroneopterin 3'-triphosphate + formate + H(+)</text>
        <dbReference type="Rhea" id="RHEA:17473"/>
        <dbReference type="ChEBI" id="CHEBI:15377"/>
        <dbReference type="ChEBI" id="CHEBI:15378"/>
        <dbReference type="ChEBI" id="CHEBI:15740"/>
        <dbReference type="ChEBI" id="CHEBI:37565"/>
        <dbReference type="ChEBI" id="CHEBI:58462"/>
        <dbReference type="EC" id="3.5.4.16"/>
    </reaction>
</comment>
<dbReference type="PANTHER" id="PTHR36445">
    <property type="entry name" value="GTP CYCLOHYDROLASE MPTA"/>
    <property type="match status" value="1"/>
</dbReference>
<evidence type="ECO:0000256" key="2">
    <source>
        <dbReference type="HAMAP-Rule" id="MF_01527"/>
    </source>
</evidence>
<reference evidence="3 4" key="1">
    <citation type="submission" date="2024-09" db="EMBL/GenBank/DDBJ databases">
        <title>Laminarin stimulates single cell rates of sulfate reduction while oxygen inhibits transcriptomic activity in coastal marine sediment.</title>
        <authorList>
            <person name="Lindsay M."/>
            <person name="Orcutt B."/>
            <person name="Emerson D."/>
            <person name="Stepanauskas R."/>
            <person name="D'Angelo T."/>
        </authorList>
    </citation>
    <scope>NUCLEOTIDE SEQUENCE [LARGE SCALE GENOMIC DNA]</scope>
    <source>
        <strain evidence="3">SAG AM-311-K15</strain>
    </source>
</reference>
<dbReference type="HAMAP" id="MF_01527_B">
    <property type="entry name" value="GTP_cyclohydrol_B"/>
    <property type="match status" value="1"/>
</dbReference>
<gene>
    <name evidence="2 3" type="primary">folE2</name>
    <name evidence="3" type="ORF">ACFL27_22170</name>
</gene>
<name>A0ABV6Z3D2_UNCC1</name>
<accession>A0ABV6Z3D2</accession>
<dbReference type="NCBIfam" id="NF010200">
    <property type="entry name" value="PRK13674.1-1"/>
    <property type="match status" value="1"/>
</dbReference>
<evidence type="ECO:0000313" key="3">
    <source>
        <dbReference type="EMBL" id="MFC1852914.1"/>
    </source>
</evidence>
<keyword evidence="4" id="KW-1185">Reference proteome</keyword>
<comment type="caution">
    <text evidence="3">The sequence shown here is derived from an EMBL/GenBank/DDBJ whole genome shotgun (WGS) entry which is preliminary data.</text>
</comment>
<dbReference type="InterPro" id="IPR003801">
    <property type="entry name" value="GTP_cyclohydrolase_FolE2/MptA"/>
</dbReference>
<dbReference type="PANTHER" id="PTHR36445:SF1">
    <property type="entry name" value="GTP CYCLOHYDROLASE MPTA"/>
    <property type="match status" value="1"/>
</dbReference>
<dbReference type="GO" id="GO:0003934">
    <property type="term" value="F:GTP cyclohydrolase I activity"/>
    <property type="evidence" value="ECO:0007669"/>
    <property type="project" value="UniProtKB-EC"/>
</dbReference>
<organism evidence="3 4">
    <name type="scientific">candidate division CSSED10-310 bacterium</name>
    <dbReference type="NCBI Taxonomy" id="2855610"/>
    <lineage>
        <taxon>Bacteria</taxon>
        <taxon>Bacteria division CSSED10-310</taxon>
    </lineage>
</organism>
<dbReference type="Gene3D" id="3.10.270.10">
    <property type="entry name" value="Urate Oxidase"/>
    <property type="match status" value="1"/>
</dbReference>
<dbReference type="InterPro" id="IPR022838">
    <property type="entry name" value="GTP_cyclohydrolase_FolE2"/>
</dbReference>
<comment type="pathway">
    <text evidence="2">Cofactor biosynthesis; 7,8-dihydroneopterin triphosphate biosynthesis; 7,8-dihydroneopterin triphosphate from GTP: step 1/1.</text>
</comment>
<evidence type="ECO:0000256" key="1">
    <source>
        <dbReference type="ARBA" id="ARBA00022801"/>
    </source>
</evidence>
<sequence length="258" mass="30133">MTPDIQNERPTQKIDIDKVGVKNIEYPISVMDKKKEMQPTIARISMYVNLPGMFRGTHMSRFINILNKHRGLITQQILKAILLDMKRELKAKSSHIEIHFPYFLEKQAPVSNNKGLMSYNCGFFATLNADDNFSQHFKVRVPVLNLCPCSKEISRWGAHNQRSIVTVTICSRKLIWMEDIIDLVESCASSPLYPLLKREDEKYITEHAYQKARFVEDVVREVAFHLDEIPRLTWYEVESENLESIHNHNVYAYISKKF</sequence>
<keyword evidence="1 2" id="KW-0378">Hydrolase</keyword>
<evidence type="ECO:0000313" key="4">
    <source>
        <dbReference type="Proteomes" id="UP001594351"/>
    </source>
</evidence>
<dbReference type="Proteomes" id="UP001594351">
    <property type="component" value="Unassembled WGS sequence"/>
</dbReference>
<dbReference type="EMBL" id="JBHPBY010000388">
    <property type="protein sequence ID" value="MFC1852914.1"/>
    <property type="molecule type" value="Genomic_DNA"/>
</dbReference>
<dbReference type="Pfam" id="PF02649">
    <property type="entry name" value="GCHY-1"/>
    <property type="match status" value="1"/>
</dbReference>
<dbReference type="EC" id="3.5.4.16" evidence="2"/>
<comment type="similarity">
    <text evidence="2">Belongs to the GTP cyclohydrolase IV family.</text>
</comment>
<feature type="site" description="May be catalytically important" evidence="2">
    <location>
        <position position="147"/>
    </location>
</feature>
<protein>
    <recommendedName>
        <fullName evidence="2">GTP cyclohydrolase FolE2</fullName>
        <ecNumber evidence="2">3.5.4.16</ecNumber>
    </recommendedName>
</protein>
<comment type="function">
    <text evidence="2">Converts GTP to 7,8-dihydroneopterin triphosphate.</text>
</comment>
<proteinExistence type="inferred from homology"/>